<protein>
    <submittedName>
        <fullName evidence="1">Uncharacterized protein</fullName>
    </submittedName>
</protein>
<reference evidence="2" key="2">
    <citation type="submission" date="2015-01" db="EMBL/GenBank/DDBJ databases">
        <title>Evolutionary Origins and Diversification of the Mycorrhizal Mutualists.</title>
        <authorList>
            <consortium name="DOE Joint Genome Institute"/>
            <consortium name="Mycorrhizal Genomics Consortium"/>
            <person name="Kohler A."/>
            <person name="Kuo A."/>
            <person name="Nagy L.G."/>
            <person name="Floudas D."/>
            <person name="Copeland A."/>
            <person name="Barry K.W."/>
            <person name="Cichocki N."/>
            <person name="Veneault-Fourrey C."/>
            <person name="LaButti K."/>
            <person name="Lindquist E.A."/>
            <person name="Lipzen A."/>
            <person name="Lundell T."/>
            <person name="Morin E."/>
            <person name="Murat C."/>
            <person name="Riley R."/>
            <person name="Ohm R."/>
            <person name="Sun H."/>
            <person name="Tunlid A."/>
            <person name="Henrissat B."/>
            <person name="Grigoriev I.V."/>
            <person name="Hibbett D.S."/>
            <person name="Martin F."/>
        </authorList>
    </citation>
    <scope>NUCLEOTIDE SEQUENCE [LARGE SCALE GENOMIC DNA]</scope>
    <source>
        <strain evidence="2">ATCC 200175</strain>
    </source>
</reference>
<reference evidence="1 2" key="1">
    <citation type="submission" date="2014-06" db="EMBL/GenBank/DDBJ databases">
        <authorList>
            <consortium name="DOE Joint Genome Institute"/>
            <person name="Kuo A."/>
            <person name="Kohler A."/>
            <person name="Nagy L.G."/>
            <person name="Floudas D."/>
            <person name="Copeland A."/>
            <person name="Barry K.W."/>
            <person name="Cichocki N."/>
            <person name="Veneault-Fourrey C."/>
            <person name="LaButti K."/>
            <person name="Lindquist E.A."/>
            <person name="Lipzen A."/>
            <person name="Lundell T."/>
            <person name="Morin E."/>
            <person name="Murat C."/>
            <person name="Sun H."/>
            <person name="Tunlid A."/>
            <person name="Henrissat B."/>
            <person name="Grigoriev I.V."/>
            <person name="Hibbett D.S."/>
            <person name="Martin F."/>
            <person name="Nordberg H.P."/>
            <person name="Cantor M.N."/>
            <person name="Hua S.X."/>
        </authorList>
    </citation>
    <scope>NUCLEOTIDE SEQUENCE [LARGE SCALE GENOMIC DNA]</scope>
    <source>
        <strain evidence="1 2">ATCC 200175</strain>
    </source>
</reference>
<dbReference type="AlphaFoldDB" id="A0A0C9U3K2"/>
<dbReference type="Proteomes" id="UP000053647">
    <property type="component" value="Unassembled WGS sequence"/>
</dbReference>
<evidence type="ECO:0000313" key="2">
    <source>
        <dbReference type="Proteomes" id="UP000053647"/>
    </source>
</evidence>
<name>A0A0C9U3K2_PAXIN</name>
<accession>A0A0C9U3K2</accession>
<gene>
    <name evidence="1" type="ORF">PAXINDRAFT_13201</name>
</gene>
<dbReference type="OrthoDB" id="3217549at2759"/>
<sequence length="256" mass="28874">MSNMDHGLWRAKNPNDLFLTARTGARNFNSCKRGARCPGICAAEQAYRAYRVPLPNVDALSIIFSSAPRLRYVKWYSIDDPGPVAVNGYQLHFLHLTVIHTPATRVLDVLAACPNLLEVLIRFYGAHEYIPMPPRGRILLPELRSLVLDGNWDLTGVLRRIQARLLAHLNMHWRYFNGREDGLEALSSLLACSPHLEEIAPGRFLETEEGLISMITTNKNLATLTIVSEPYRIPHPSERRELYAATAREPGVPERS</sequence>
<evidence type="ECO:0000313" key="1">
    <source>
        <dbReference type="EMBL" id="KIJ13876.1"/>
    </source>
</evidence>
<dbReference type="EMBL" id="KN819347">
    <property type="protein sequence ID" value="KIJ13876.1"/>
    <property type="molecule type" value="Genomic_DNA"/>
</dbReference>
<keyword evidence="2" id="KW-1185">Reference proteome</keyword>
<organism evidence="1 2">
    <name type="scientific">Paxillus involutus ATCC 200175</name>
    <dbReference type="NCBI Taxonomy" id="664439"/>
    <lineage>
        <taxon>Eukaryota</taxon>
        <taxon>Fungi</taxon>
        <taxon>Dikarya</taxon>
        <taxon>Basidiomycota</taxon>
        <taxon>Agaricomycotina</taxon>
        <taxon>Agaricomycetes</taxon>
        <taxon>Agaricomycetidae</taxon>
        <taxon>Boletales</taxon>
        <taxon>Paxilineae</taxon>
        <taxon>Paxillaceae</taxon>
        <taxon>Paxillus</taxon>
    </lineage>
</organism>
<proteinExistence type="predicted"/>
<dbReference type="HOGENOM" id="CLU_1086245_0_0_1"/>